<accession>A0A1E7FFS6</accession>
<dbReference type="Gene3D" id="3.30.420.10">
    <property type="entry name" value="Ribonuclease H-like superfamily/Ribonuclease H"/>
    <property type="match status" value="1"/>
</dbReference>
<dbReference type="GO" id="GO:0003676">
    <property type="term" value="F:nucleic acid binding"/>
    <property type="evidence" value="ECO:0007669"/>
    <property type="project" value="InterPro"/>
</dbReference>
<feature type="compositionally biased region" description="Acidic residues" evidence="1">
    <location>
        <begin position="504"/>
        <end position="514"/>
    </location>
</feature>
<feature type="region of interest" description="Disordered" evidence="1">
    <location>
        <begin position="331"/>
        <end position="358"/>
    </location>
</feature>
<dbReference type="AlphaFoldDB" id="A0A1E7FFS6"/>
<proteinExistence type="predicted"/>
<feature type="domain" description="3'-5' exonuclease" evidence="2">
    <location>
        <begin position="664"/>
        <end position="816"/>
    </location>
</feature>
<keyword evidence="4" id="KW-1185">Reference proteome</keyword>
<dbReference type="OrthoDB" id="10261556at2759"/>
<dbReference type="InterPro" id="IPR036397">
    <property type="entry name" value="RNaseH_sf"/>
</dbReference>
<dbReference type="PANTHER" id="PTHR47765">
    <property type="entry name" value="3'-5' EXONUCLEASE DOMAIN-CONTAINING PROTEIN"/>
    <property type="match status" value="1"/>
</dbReference>
<dbReference type="EMBL" id="KV784358">
    <property type="protein sequence ID" value="OEU17020.1"/>
    <property type="molecule type" value="Genomic_DNA"/>
</dbReference>
<evidence type="ECO:0000256" key="1">
    <source>
        <dbReference type="SAM" id="MobiDB-lite"/>
    </source>
</evidence>
<protein>
    <recommendedName>
        <fullName evidence="2">3'-5' exonuclease domain-containing protein</fullName>
    </recommendedName>
</protein>
<dbReference type="KEGG" id="fcy:FRACYDRAFT_239621"/>
<feature type="region of interest" description="Disordered" evidence="1">
    <location>
        <begin position="504"/>
        <end position="530"/>
    </location>
</feature>
<dbReference type="InterPro" id="IPR012337">
    <property type="entry name" value="RNaseH-like_sf"/>
</dbReference>
<dbReference type="Pfam" id="PF01612">
    <property type="entry name" value="DNA_pol_A_exo1"/>
    <property type="match status" value="1"/>
</dbReference>
<dbReference type="InterPro" id="IPR052408">
    <property type="entry name" value="Exonuclease_MUT-7-like"/>
</dbReference>
<feature type="compositionally biased region" description="Polar residues" evidence="1">
    <location>
        <begin position="337"/>
        <end position="348"/>
    </location>
</feature>
<evidence type="ECO:0000259" key="2">
    <source>
        <dbReference type="Pfam" id="PF01612"/>
    </source>
</evidence>
<feature type="region of interest" description="Disordered" evidence="1">
    <location>
        <begin position="408"/>
        <end position="430"/>
    </location>
</feature>
<dbReference type="PANTHER" id="PTHR47765:SF2">
    <property type="entry name" value="EXONUCLEASE MUT-7 HOMOLOG"/>
    <property type="match status" value="1"/>
</dbReference>
<name>A0A1E7FFS6_9STRA</name>
<sequence length="1173" mass="129560">MSPTDNIATTATSDDTATTSIKQSSVSALASTTFTCGLIPSNDDDDIDMEMEMDDTVIVEINTLIFRPIINKEKEEKMLQSATIPIYAVAIVPSSKKVDVKNLSYELSRIKIKKTKQINEEEEIIDYDNTNNDNAFYTSYDKWELAPSHTVEELCGFVPGTIPPILTIPTTTTTEATTKTINVPFSTIVDSSLLMATPLSTSSSTSNSKITTNGVSNNGKIISNNNSTLLLLGGGGNINYRCLIDSRFLIGNVLGIGRATTTNDISTTTTTTSLLSNKKTNSNKIANIVRFDGSGGIMATTTKNNRPAQQVTPDDIDLYNYYSTKKKPYFPIGPPDINNNKSNLPKQQQDQEPHRPTPVTTIGRLLSVRQIAKQLVFADLAPPDYNYQYWLKNRDNNSNYNISDENTYYKSNATDDGGGMPGPPWRSGEDGEDMHVQIIVGKTFCEKYGAERLKKELKPGRLILIKGAANVDPMQKNGWKNSVGNWATKRSLDVIVSSFEILNENENDDDDDEYNLYGNNDNREQQQQSNWESLLPWDRMHDYERRARAGGSLKNDVIDTSLSLPSSSHNGNTDTTNSVLTLDRFNTNLRDTPLKVMIVDTDESIQSMSDHIRELSLKIEENNNNGGGDSFSLLKYVAGIDCEWRPTGAYAEAYLDGPDDNPVALLQICIPAIDQVYLVDTHRTIRANLAETESMTLNEEILSETIGAIFGSDEITKVGYGVAIDFKRLAGSFPHIPAFRNVRSVVELSTLAQRLHPSSSSQHSFGSLQRLTKLVLGYKISKEEQCSNWEARPLTPDQVEYSTLDCALPPRLLDEMAEGSGTAKMKEILPLVTSSWRFQTLNGSDRKDAIRLLKAKRVIGSTFVVSQSWLQGKNAPAPTSVPDEGGGPYTDKNGILQMPAHFVSFGDGGDAMNKEAKWKKMLGKKIGKSKSKCIDLLVDDILPVGASLEYNPRSGYVAFQDGLALFVNLPGLNPSRRMPYPNEWLQDGQILTWYIRNKDWDDGRSDTAKLLGFSVDTTIASTTTELTSTNIILFTRAGNGEFVCCGKCTASIPDDDDDEDAKLVKLHLHLNDWETMKKSNDFAQIFVTQKSVDKVLDDVSSLLQERLSLMVLAGNMIGALNMALDDAKKNPTDRSITAGVSCLRKILTSNSSDDPLVLRALELLDKKLVIVIE</sequence>
<gene>
    <name evidence="3" type="ORF">FRACYDRAFT_239621</name>
</gene>
<reference evidence="3 4" key="1">
    <citation type="submission" date="2016-09" db="EMBL/GenBank/DDBJ databases">
        <title>Extensive genetic diversity and differential bi-allelic expression allows diatom success in the polar Southern Ocean.</title>
        <authorList>
            <consortium name="DOE Joint Genome Institute"/>
            <person name="Mock T."/>
            <person name="Otillar R.P."/>
            <person name="Strauss J."/>
            <person name="Dupont C."/>
            <person name="Frickenhaus S."/>
            <person name="Maumus F."/>
            <person name="Mcmullan M."/>
            <person name="Sanges R."/>
            <person name="Schmutz J."/>
            <person name="Toseland A."/>
            <person name="Valas R."/>
            <person name="Veluchamy A."/>
            <person name="Ward B.J."/>
            <person name="Allen A."/>
            <person name="Barry K."/>
            <person name="Falciatore A."/>
            <person name="Ferrante M."/>
            <person name="Fortunato A.E."/>
            <person name="Gloeckner G."/>
            <person name="Gruber A."/>
            <person name="Hipkin R."/>
            <person name="Janech M."/>
            <person name="Kroth P."/>
            <person name="Leese F."/>
            <person name="Lindquist E."/>
            <person name="Lyon B.R."/>
            <person name="Martin J."/>
            <person name="Mayer C."/>
            <person name="Parker M."/>
            <person name="Quesneville H."/>
            <person name="Raymond J."/>
            <person name="Uhlig C."/>
            <person name="Valentin K.U."/>
            <person name="Worden A.Z."/>
            <person name="Armbrust E.V."/>
            <person name="Bowler C."/>
            <person name="Green B."/>
            <person name="Moulton V."/>
            <person name="Van Oosterhout C."/>
            <person name="Grigoriev I."/>
        </authorList>
    </citation>
    <scope>NUCLEOTIDE SEQUENCE [LARGE SCALE GENOMIC DNA]</scope>
    <source>
        <strain evidence="3 4">CCMP1102</strain>
    </source>
</reference>
<dbReference type="GO" id="GO:0006139">
    <property type="term" value="P:nucleobase-containing compound metabolic process"/>
    <property type="evidence" value="ECO:0007669"/>
    <property type="project" value="InterPro"/>
</dbReference>
<dbReference type="Proteomes" id="UP000095751">
    <property type="component" value="Unassembled WGS sequence"/>
</dbReference>
<evidence type="ECO:0000313" key="3">
    <source>
        <dbReference type="EMBL" id="OEU17020.1"/>
    </source>
</evidence>
<organism evidence="3 4">
    <name type="scientific">Fragilariopsis cylindrus CCMP1102</name>
    <dbReference type="NCBI Taxonomy" id="635003"/>
    <lineage>
        <taxon>Eukaryota</taxon>
        <taxon>Sar</taxon>
        <taxon>Stramenopiles</taxon>
        <taxon>Ochrophyta</taxon>
        <taxon>Bacillariophyta</taxon>
        <taxon>Bacillariophyceae</taxon>
        <taxon>Bacillariophycidae</taxon>
        <taxon>Bacillariales</taxon>
        <taxon>Bacillariaceae</taxon>
        <taxon>Fragilariopsis</taxon>
    </lineage>
</organism>
<dbReference type="SUPFAM" id="SSF53098">
    <property type="entry name" value="Ribonuclease H-like"/>
    <property type="match status" value="1"/>
</dbReference>
<dbReference type="GO" id="GO:0008408">
    <property type="term" value="F:3'-5' exonuclease activity"/>
    <property type="evidence" value="ECO:0007669"/>
    <property type="project" value="InterPro"/>
</dbReference>
<evidence type="ECO:0000313" key="4">
    <source>
        <dbReference type="Proteomes" id="UP000095751"/>
    </source>
</evidence>
<dbReference type="InterPro" id="IPR002562">
    <property type="entry name" value="3'-5'_exonuclease_dom"/>
</dbReference>
<dbReference type="InParanoid" id="A0A1E7FFS6"/>